<dbReference type="PROSITE" id="PS51257">
    <property type="entry name" value="PROKAR_LIPOPROTEIN"/>
    <property type="match status" value="1"/>
</dbReference>
<dbReference type="Pfam" id="PF05960">
    <property type="entry name" value="DUF885"/>
    <property type="match status" value="1"/>
</dbReference>
<dbReference type="OrthoDB" id="9763405at2"/>
<name>A0A516IR81_9SPHN</name>
<dbReference type="PANTHER" id="PTHR33361:SF16">
    <property type="entry name" value="DUF885 DOMAIN-CONTAINING PROTEIN"/>
    <property type="match status" value="1"/>
</dbReference>
<organism evidence="2 3">
    <name type="scientific">Sphingomonas xanthus</name>
    <dbReference type="NCBI Taxonomy" id="2594473"/>
    <lineage>
        <taxon>Bacteria</taxon>
        <taxon>Pseudomonadati</taxon>
        <taxon>Pseudomonadota</taxon>
        <taxon>Alphaproteobacteria</taxon>
        <taxon>Sphingomonadales</taxon>
        <taxon>Sphingomonadaceae</taxon>
        <taxon>Sphingomonas</taxon>
    </lineage>
</organism>
<reference evidence="2 3" key="1">
    <citation type="submission" date="2019-07" db="EMBL/GenBank/DDBJ databases">
        <title>Sphingomonas AE3 Genome sequencing and assembly.</title>
        <authorList>
            <person name="Kim H."/>
        </authorList>
    </citation>
    <scope>NUCLEOTIDE SEQUENCE [LARGE SCALE GENOMIC DNA]</scope>
    <source>
        <strain evidence="2 3">AE3</strain>
    </source>
</reference>
<keyword evidence="1" id="KW-0732">Signal</keyword>
<accession>A0A516IR81</accession>
<evidence type="ECO:0000313" key="2">
    <source>
        <dbReference type="EMBL" id="QDP19427.1"/>
    </source>
</evidence>
<feature type="signal peptide" evidence="1">
    <location>
        <begin position="1"/>
        <end position="28"/>
    </location>
</feature>
<keyword evidence="3" id="KW-1185">Reference proteome</keyword>
<proteinExistence type="predicted"/>
<protein>
    <submittedName>
        <fullName evidence="2">DUF885 domain-containing protein</fullName>
    </submittedName>
</protein>
<dbReference type="EMBL" id="CP041659">
    <property type="protein sequence ID" value="QDP19427.1"/>
    <property type="molecule type" value="Genomic_DNA"/>
</dbReference>
<feature type="chain" id="PRO_5022215654" evidence="1">
    <location>
        <begin position="29"/>
        <end position="636"/>
    </location>
</feature>
<dbReference type="PANTHER" id="PTHR33361">
    <property type="entry name" value="GLR0591 PROTEIN"/>
    <property type="match status" value="1"/>
</dbReference>
<gene>
    <name evidence="2" type="ORF">FMM02_05290</name>
</gene>
<sequence length="636" mass="71009">MVPASRRHFSRSRLLTRLALIASTALLAACSTTVPDPLLIPPAASEMTSEPAMIAVPAPADQAAALKAFFEAYDQAELASSPISKAYRGIKDDDYGKLDEFSDAAEIRNRELDQRTAEMMAAQFSRASLSPDDQLSYDLLLYRNQRSASIFPYRHYRYVFDQMNGAQATIPAFLINIHRVESEADAQAYISRIRSSAAYIDGAIAESKEREKLGVLPPRWVFPQVLEQSRNLISGAPFSAGADNGVFADFKSKIGKLDIPAERKAALIAEAREALSGSMGPAYRRLISTLEDQQKRAGTQDGIWRFDNGAEMYRALLGYYTTTDLTPDQVHELGLAQVARIHGEMNAIKDRVGFKGTLREFFAHIRDGDQFYYPNTPAGKQKYIDESRKAQAQVAAQLPRYFGRLPKTELLIKPVEPFREKNAGKAFYNDPPPDGSRPGIYYVNLYDMKNMPSVEVEALFCHEGIPGHHLQGALLSELPEGAVPPFRQFSGYTATDEGWGLYAEKLCKEMGLYQDPYRDFGRLQLELHRAIRLVVDSGLHHKRWSREQAINYVEDNSADAKGGIVKAIERYIVYPGQATAYMVGKLKIEELRAKAKAALGARYDDRGFHDTVLLAGSMPLDMLEKRVAEWVARTRG</sequence>
<dbReference type="Proteomes" id="UP000321857">
    <property type="component" value="Chromosome"/>
</dbReference>
<dbReference type="KEGG" id="sxa:FMM02_05290"/>
<dbReference type="InterPro" id="IPR010281">
    <property type="entry name" value="DUF885"/>
</dbReference>
<evidence type="ECO:0000313" key="3">
    <source>
        <dbReference type="Proteomes" id="UP000321857"/>
    </source>
</evidence>
<dbReference type="AlphaFoldDB" id="A0A516IR81"/>
<evidence type="ECO:0000256" key="1">
    <source>
        <dbReference type="SAM" id="SignalP"/>
    </source>
</evidence>